<dbReference type="InterPro" id="IPR022534">
    <property type="entry name" value="DUF2563"/>
</dbReference>
<dbReference type="Proteomes" id="UP000554965">
    <property type="component" value="Unassembled WGS sequence"/>
</dbReference>
<protein>
    <recommendedName>
        <fullName evidence="3">DUF2563 family protein</fullName>
    </recommendedName>
</protein>
<keyword evidence="2" id="KW-1185">Reference proteome</keyword>
<dbReference type="EMBL" id="OCTY01000002">
    <property type="protein sequence ID" value="SOJ55783.1"/>
    <property type="molecule type" value="Genomic_DNA"/>
</dbReference>
<dbReference type="RefSeq" id="WP_186243543.1">
    <property type="nucleotide sequence ID" value="NZ_OCTY01000002.1"/>
</dbReference>
<organism evidence="1 2">
    <name type="scientific">Mycobacterium simulans</name>
    <dbReference type="NCBI Taxonomy" id="627089"/>
    <lineage>
        <taxon>Bacteria</taxon>
        <taxon>Bacillati</taxon>
        <taxon>Actinomycetota</taxon>
        <taxon>Actinomycetes</taxon>
        <taxon>Mycobacteriales</taxon>
        <taxon>Mycobacteriaceae</taxon>
        <taxon>Mycobacterium</taxon>
    </lineage>
</organism>
<sequence length="104" mass="11061">MFVDTGLLRLGAQESHHAGGQARDGASRLAREPQLPTLFGDFAAAETFHDAVIAVQADHVRTLDAHKKVLTALGDQAANAATEFADMDEYNAAIVRVVRCGSNT</sequence>
<accession>A0A7Z7IM76</accession>
<reference evidence="1 2" key="1">
    <citation type="submission" date="2017-10" db="EMBL/GenBank/DDBJ databases">
        <authorList>
            <consortium name="Urmite Genomes"/>
        </authorList>
    </citation>
    <scope>NUCLEOTIDE SEQUENCE [LARGE SCALE GENOMIC DNA]</scope>
    <source>
        <strain evidence="1 2">FB-527</strain>
    </source>
</reference>
<evidence type="ECO:0000313" key="2">
    <source>
        <dbReference type="Proteomes" id="UP000554965"/>
    </source>
</evidence>
<evidence type="ECO:0008006" key="3">
    <source>
        <dbReference type="Google" id="ProtNLM"/>
    </source>
</evidence>
<name>A0A7Z7IM76_9MYCO</name>
<gene>
    <name evidence="1" type="ORF">MSIMFB_03262</name>
</gene>
<dbReference type="AlphaFoldDB" id="A0A7Z7IM76"/>
<proteinExistence type="predicted"/>
<evidence type="ECO:0000313" key="1">
    <source>
        <dbReference type="EMBL" id="SOJ55783.1"/>
    </source>
</evidence>
<dbReference type="Pfam" id="PF10817">
    <property type="entry name" value="DUF2563"/>
    <property type="match status" value="1"/>
</dbReference>
<comment type="caution">
    <text evidence="1">The sequence shown here is derived from an EMBL/GenBank/DDBJ whole genome shotgun (WGS) entry which is preliminary data.</text>
</comment>